<dbReference type="PROSITE" id="PS51257">
    <property type="entry name" value="PROKAR_LIPOPROTEIN"/>
    <property type="match status" value="1"/>
</dbReference>
<keyword evidence="2" id="KW-1185">Reference proteome</keyword>
<dbReference type="NCBIfam" id="NF033672">
    <property type="entry name" value="mbn_chaper_assoc"/>
    <property type="match status" value="1"/>
</dbReference>
<gene>
    <name evidence="1" type="ORF">ECE50_009985</name>
</gene>
<reference evidence="1" key="1">
    <citation type="submission" date="2020-05" db="EMBL/GenBank/DDBJ databases">
        <title>Chitinophaga laudate sp. nov., isolated from a tropical peat swamp.</title>
        <authorList>
            <person name="Goh C.B.S."/>
            <person name="Lee M.S."/>
            <person name="Parimannan S."/>
            <person name="Pasbakhsh P."/>
            <person name="Yule C.M."/>
            <person name="Rajandas H."/>
            <person name="Loke S."/>
            <person name="Croft L."/>
            <person name="Tan J.B.L."/>
        </authorList>
    </citation>
    <scope>NUCLEOTIDE SEQUENCE</scope>
    <source>
        <strain evidence="1">Mgbs1</strain>
    </source>
</reference>
<name>A0A433W8N8_9BACT</name>
<protein>
    <submittedName>
        <fullName evidence="1">Copper uptake system-associated protein</fullName>
    </submittedName>
</protein>
<dbReference type="EMBL" id="RIAR02000001">
    <property type="protein sequence ID" value="NSL87160.1"/>
    <property type="molecule type" value="Genomic_DNA"/>
</dbReference>
<dbReference type="OrthoDB" id="8536866at2"/>
<evidence type="ECO:0000313" key="2">
    <source>
        <dbReference type="Proteomes" id="UP000281028"/>
    </source>
</evidence>
<organism evidence="1 2">
    <name type="scientific">Chitinophaga solisilvae</name>
    <dbReference type="NCBI Taxonomy" id="1233460"/>
    <lineage>
        <taxon>Bacteria</taxon>
        <taxon>Pseudomonadati</taxon>
        <taxon>Bacteroidota</taxon>
        <taxon>Chitinophagia</taxon>
        <taxon>Chitinophagales</taxon>
        <taxon>Chitinophagaceae</taxon>
        <taxon>Chitinophaga</taxon>
    </lineage>
</organism>
<accession>A0A433W8N8</accession>
<sequence length="136" mass="15065">MKVKNLIFMLCFTVGVGCIRQNDYCKIRHLVNQTFSHTGVKVEVDTIVVVGNYALDNWRQGNIAGRCLFKKQNGNWVIWLCGGKGLKEVAGLVQAGIPADTAQMLSQKITDAESTFAPEIVQKFDDFGATINMSEH</sequence>
<evidence type="ECO:0000313" key="1">
    <source>
        <dbReference type="EMBL" id="NSL87160.1"/>
    </source>
</evidence>
<proteinExistence type="predicted"/>
<dbReference type="AlphaFoldDB" id="A0A433W8N8"/>
<comment type="caution">
    <text evidence="1">The sequence shown here is derived from an EMBL/GenBank/DDBJ whole genome shotgun (WGS) entry which is preliminary data.</text>
</comment>
<dbReference type="Proteomes" id="UP000281028">
    <property type="component" value="Unassembled WGS sequence"/>
</dbReference>